<dbReference type="InterPro" id="IPR000866">
    <property type="entry name" value="AhpC/TSA"/>
</dbReference>
<evidence type="ECO:0000256" key="11">
    <source>
        <dbReference type="ARBA" id="ARBA00049091"/>
    </source>
</evidence>
<dbReference type="InterPro" id="IPR036249">
    <property type="entry name" value="Thioredoxin-like_sf"/>
</dbReference>
<evidence type="ECO:0000256" key="10">
    <source>
        <dbReference type="ARBA" id="ARBA00041373"/>
    </source>
</evidence>
<sequence>MDLLPVGTPVPTFSAVNQFGEHVGDTTLPGAAFLVFYPFAFSRVCTAELGVLQRNLSAFEDRGAAVLGVSVDHRFALRAYAAQEGLTFELLSDFWPHGEIARAFQCFDSQHGRAGRATYLLTNGHIADAFFSAPGEPRPWARYQQALASLPA</sequence>
<keyword evidence="4" id="KW-0049">Antioxidant</keyword>
<evidence type="ECO:0000259" key="12">
    <source>
        <dbReference type="PROSITE" id="PS51352"/>
    </source>
</evidence>
<dbReference type="PROSITE" id="PS51352">
    <property type="entry name" value="THIOREDOXIN_2"/>
    <property type="match status" value="1"/>
</dbReference>
<keyword evidence="7" id="KW-0676">Redox-active center</keyword>
<evidence type="ECO:0000256" key="8">
    <source>
        <dbReference type="ARBA" id="ARBA00032824"/>
    </source>
</evidence>
<evidence type="ECO:0000256" key="2">
    <source>
        <dbReference type="ARBA" id="ARBA00013017"/>
    </source>
</evidence>
<comment type="caution">
    <text evidence="13">The sequence shown here is derived from an EMBL/GenBank/DDBJ whole genome shotgun (WGS) entry which is preliminary data.</text>
</comment>
<dbReference type="InterPro" id="IPR013766">
    <property type="entry name" value="Thioredoxin_domain"/>
</dbReference>
<name>A0A931D2Z0_9MICC</name>
<gene>
    <name evidence="13" type="ORF">IW252_000196</name>
</gene>
<dbReference type="AlphaFoldDB" id="A0A931D2Z0"/>
<dbReference type="InterPro" id="IPR050924">
    <property type="entry name" value="Peroxiredoxin_BCP/PrxQ"/>
</dbReference>
<evidence type="ECO:0000256" key="6">
    <source>
        <dbReference type="ARBA" id="ARBA00023157"/>
    </source>
</evidence>
<dbReference type="Proteomes" id="UP000625033">
    <property type="component" value="Unassembled WGS sequence"/>
</dbReference>
<evidence type="ECO:0000256" key="5">
    <source>
        <dbReference type="ARBA" id="ARBA00023002"/>
    </source>
</evidence>
<evidence type="ECO:0000256" key="7">
    <source>
        <dbReference type="ARBA" id="ARBA00023284"/>
    </source>
</evidence>
<dbReference type="Pfam" id="PF00578">
    <property type="entry name" value="AhpC-TSA"/>
    <property type="match status" value="1"/>
</dbReference>
<dbReference type="GO" id="GO:0005737">
    <property type="term" value="C:cytoplasm"/>
    <property type="evidence" value="ECO:0007669"/>
    <property type="project" value="TreeGrafter"/>
</dbReference>
<dbReference type="GO" id="GO:0008379">
    <property type="term" value="F:thioredoxin peroxidase activity"/>
    <property type="evidence" value="ECO:0007669"/>
    <property type="project" value="TreeGrafter"/>
</dbReference>
<dbReference type="EC" id="1.11.1.24" evidence="2"/>
<evidence type="ECO:0000256" key="1">
    <source>
        <dbReference type="ARBA" id="ARBA00003330"/>
    </source>
</evidence>
<evidence type="ECO:0000313" key="14">
    <source>
        <dbReference type="Proteomes" id="UP000625033"/>
    </source>
</evidence>
<evidence type="ECO:0000313" key="13">
    <source>
        <dbReference type="EMBL" id="MBG6083429.1"/>
    </source>
</evidence>
<evidence type="ECO:0000256" key="3">
    <source>
        <dbReference type="ARBA" id="ARBA00022559"/>
    </source>
</evidence>
<dbReference type="GO" id="GO:0045454">
    <property type="term" value="P:cell redox homeostasis"/>
    <property type="evidence" value="ECO:0007669"/>
    <property type="project" value="TreeGrafter"/>
</dbReference>
<dbReference type="EMBL" id="JADOTZ010000001">
    <property type="protein sequence ID" value="MBG6083429.1"/>
    <property type="molecule type" value="Genomic_DNA"/>
</dbReference>
<dbReference type="RefSeq" id="WP_331271386.1">
    <property type="nucleotide sequence ID" value="NZ_JADOTZ010000001.1"/>
</dbReference>
<evidence type="ECO:0000256" key="4">
    <source>
        <dbReference type="ARBA" id="ARBA00022862"/>
    </source>
</evidence>
<reference evidence="13" key="1">
    <citation type="submission" date="2020-11" db="EMBL/GenBank/DDBJ databases">
        <title>Sequencing the genomes of 1000 actinobacteria strains.</title>
        <authorList>
            <person name="Klenk H.-P."/>
        </authorList>
    </citation>
    <scope>NUCLEOTIDE SEQUENCE</scope>
    <source>
        <strain evidence="13">DSM 26152</strain>
    </source>
</reference>
<organism evidence="13 14">
    <name type="scientific">Zhihengliuella flava</name>
    <dbReference type="NCBI Taxonomy" id="1285193"/>
    <lineage>
        <taxon>Bacteria</taxon>
        <taxon>Bacillati</taxon>
        <taxon>Actinomycetota</taxon>
        <taxon>Actinomycetes</taxon>
        <taxon>Micrococcales</taxon>
        <taxon>Micrococcaceae</taxon>
        <taxon>Zhihengliuella</taxon>
    </lineage>
</organism>
<evidence type="ECO:0000256" key="9">
    <source>
        <dbReference type="ARBA" id="ARBA00038489"/>
    </source>
</evidence>
<keyword evidence="3" id="KW-0575">Peroxidase</keyword>
<comment type="function">
    <text evidence="1">Thiol-specific peroxidase that catalyzes the reduction of hydrogen peroxide and organic hydroperoxides to water and alcohols, respectively. Plays a role in cell protection against oxidative stress by detoxifying peroxides and as sensor of hydrogen peroxide-mediated signaling events.</text>
</comment>
<protein>
    <recommendedName>
        <fullName evidence="2">thioredoxin-dependent peroxiredoxin</fullName>
        <ecNumber evidence="2">1.11.1.24</ecNumber>
    </recommendedName>
    <alternativeName>
        <fullName evidence="10">Bacterioferritin comigratory protein</fullName>
    </alternativeName>
    <alternativeName>
        <fullName evidence="8">Thioredoxin peroxidase</fullName>
    </alternativeName>
</protein>
<feature type="domain" description="Thioredoxin" evidence="12">
    <location>
        <begin position="4"/>
        <end position="152"/>
    </location>
</feature>
<dbReference type="GO" id="GO:0034599">
    <property type="term" value="P:cellular response to oxidative stress"/>
    <property type="evidence" value="ECO:0007669"/>
    <property type="project" value="TreeGrafter"/>
</dbReference>
<dbReference type="SUPFAM" id="SSF52833">
    <property type="entry name" value="Thioredoxin-like"/>
    <property type="match status" value="1"/>
</dbReference>
<keyword evidence="5" id="KW-0560">Oxidoreductase</keyword>
<dbReference type="PANTHER" id="PTHR42801">
    <property type="entry name" value="THIOREDOXIN-DEPENDENT PEROXIDE REDUCTASE"/>
    <property type="match status" value="1"/>
</dbReference>
<accession>A0A931D2Z0</accession>
<dbReference type="PANTHER" id="PTHR42801:SF20">
    <property type="entry name" value="ALKYL HYDROPEROXIDE REDUCTASE E"/>
    <property type="match status" value="1"/>
</dbReference>
<keyword evidence="14" id="KW-1185">Reference proteome</keyword>
<comment type="catalytic activity">
    <reaction evidence="11">
        <text>a hydroperoxide + [thioredoxin]-dithiol = an alcohol + [thioredoxin]-disulfide + H2O</text>
        <dbReference type="Rhea" id="RHEA:62620"/>
        <dbReference type="Rhea" id="RHEA-COMP:10698"/>
        <dbReference type="Rhea" id="RHEA-COMP:10700"/>
        <dbReference type="ChEBI" id="CHEBI:15377"/>
        <dbReference type="ChEBI" id="CHEBI:29950"/>
        <dbReference type="ChEBI" id="CHEBI:30879"/>
        <dbReference type="ChEBI" id="CHEBI:35924"/>
        <dbReference type="ChEBI" id="CHEBI:50058"/>
        <dbReference type="EC" id="1.11.1.24"/>
    </reaction>
</comment>
<dbReference type="Gene3D" id="3.40.30.10">
    <property type="entry name" value="Glutaredoxin"/>
    <property type="match status" value="1"/>
</dbReference>
<comment type="similarity">
    <text evidence="9">Belongs to the peroxiredoxin family. BCP/PrxQ subfamily.</text>
</comment>
<proteinExistence type="inferred from homology"/>
<keyword evidence="6" id="KW-1015">Disulfide bond</keyword>